<evidence type="ECO:0000259" key="6">
    <source>
        <dbReference type="Pfam" id="PF21715"/>
    </source>
</evidence>
<dbReference type="InterPro" id="IPR048715">
    <property type="entry name" value="CggR_N"/>
</dbReference>
<evidence type="ECO:0000259" key="5">
    <source>
        <dbReference type="Pfam" id="PF04198"/>
    </source>
</evidence>
<proteinExistence type="inferred from homology"/>
<dbReference type="Proteomes" id="UP000031967">
    <property type="component" value="Unassembled WGS sequence"/>
</dbReference>
<dbReference type="Pfam" id="PF04198">
    <property type="entry name" value="Sugar-bind"/>
    <property type="match status" value="1"/>
</dbReference>
<accession>A0ABR5ACY9</accession>
<evidence type="ECO:0000313" key="8">
    <source>
        <dbReference type="Proteomes" id="UP000031967"/>
    </source>
</evidence>
<keyword evidence="4" id="KW-0804">Transcription</keyword>
<evidence type="ECO:0000256" key="3">
    <source>
        <dbReference type="ARBA" id="ARBA00023125"/>
    </source>
</evidence>
<feature type="domain" description="Sugar-binding" evidence="5">
    <location>
        <begin position="91"/>
        <end position="337"/>
    </location>
</feature>
<dbReference type="PANTHER" id="PTHR34294:SF5">
    <property type="entry name" value="CENTRAL GLYCOLYTIC GENES REGULATOR"/>
    <property type="match status" value="1"/>
</dbReference>
<keyword evidence="2" id="KW-0805">Transcription regulation</keyword>
<name>A0ABR5ACY9_9BACL</name>
<dbReference type="InterPro" id="IPR036388">
    <property type="entry name" value="WH-like_DNA-bd_sf"/>
</dbReference>
<dbReference type="EMBL" id="JXAK01000050">
    <property type="protein sequence ID" value="KIL38841.1"/>
    <property type="molecule type" value="Genomic_DNA"/>
</dbReference>
<evidence type="ECO:0000256" key="4">
    <source>
        <dbReference type="ARBA" id="ARBA00023163"/>
    </source>
</evidence>
<dbReference type="InterPro" id="IPR051054">
    <property type="entry name" value="SorC_transcr_regulators"/>
</dbReference>
<dbReference type="Gene3D" id="1.10.10.10">
    <property type="entry name" value="Winged helix-like DNA-binding domain superfamily/Winged helix DNA-binding domain"/>
    <property type="match status" value="1"/>
</dbReference>
<reference evidence="7 8" key="1">
    <citation type="submission" date="2014-12" db="EMBL/GenBank/DDBJ databases">
        <title>Draft genome sequence of Paenibacillus kamchatkensis strain B-2647.</title>
        <authorList>
            <person name="Karlyshev A.V."/>
            <person name="Kudryashova E.B."/>
        </authorList>
    </citation>
    <scope>NUCLEOTIDE SEQUENCE [LARGE SCALE GENOMIC DNA]</scope>
    <source>
        <strain evidence="7 8">VKM B-2647</strain>
    </source>
</reference>
<dbReference type="SUPFAM" id="SSF100950">
    <property type="entry name" value="NagB/RpiA/CoA transferase-like"/>
    <property type="match status" value="1"/>
</dbReference>
<protein>
    <submittedName>
        <fullName evidence="7">Central glycolytic gene regulator</fullName>
    </submittedName>
</protein>
<dbReference type="PANTHER" id="PTHR34294">
    <property type="entry name" value="TRANSCRIPTIONAL REGULATOR-RELATED"/>
    <property type="match status" value="1"/>
</dbReference>
<sequence>MRRVLDIQKQLVPDLLEIMRKRYTILHHVMLSGNVGRRTLAGTLGMTERVLRGEIDFLKTQGLLEVDALGMRVSEAGRQLVESFRPLLQDAFGLTELEERIRNHYGLKQVIIVPGDSDASAHVKMELGRAGAAALRKAMKEANAVVAVAGGSTMAEVASHLTSAVPMKGVWFVPARGGLGESVELQANTIASTMAKKTGGQYRLLHVPDHLSEEAYQSLMLETGIVEIIQAIRAARIVVHGIGDAMVMAKRRKVDEATRQSLVSEGALAEAFGYYFDRQGRVVHKMPTIGLRIEDIEQMETVIGVAGGKSKGEAIDAVLRYGHEDVLVTDEAAALQIAEHMVREKQPETKNKSS</sequence>
<gene>
    <name evidence="7" type="ORF">SD70_23980</name>
</gene>
<dbReference type="RefSeq" id="WP_041050392.1">
    <property type="nucleotide sequence ID" value="NZ_JXAK01000050.1"/>
</dbReference>
<keyword evidence="8" id="KW-1185">Reference proteome</keyword>
<dbReference type="SUPFAM" id="SSF46785">
    <property type="entry name" value="Winged helix' DNA-binding domain"/>
    <property type="match status" value="1"/>
</dbReference>
<dbReference type="InterPro" id="IPR007324">
    <property type="entry name" value="Sugar-bd_dom_put"/>
</dbReference>
<organism evidence="7 8">
    <name type="scientific">Gordoniibacillus kamchatkensis</name>
    <dbReference type="NCBI Taxonomy" id="1590651"/>
    <lineage>
        <taxon>Bacteria</taxon>
        <taxon>Bacillati</taxon>
        <taxon>Bacillota</taxon>
        <taxon>Bacilli</taxon>
        <taxon>Bacillales</taxon>
        <taxon>Paenibacillaceae</taxon>
        <taxon>Gordoniibacillus</taxon>
    </lineage>
</organism>
<comment type="caution">
    <text evidence="7">The sequence shown here is derived from an EMBL/GenBank/DDBJ whole genome shotgun (WGS) entry which is preliminary data.</text>
</comment>
<feature type="domain" description="CggR N-terminal DNA binding" evidence="6">
    <location>
        <begin position="18"/>
        <end position="86"/>
    </location>
</feature>
<dbReference type="Pfam" id="PF21715">
    <property type="entry name" value="CggR_N"/>
    <property type="match status" value="1"/>
</dbReference>
<evidence type="ECO:0000256" key="1">
    <source>
        <dbReference type="ARBA" id="ARBA00010466"/>
    </source>
</evidence>
<comment type="similarity">
    <text evidence="1">Belongs to the SorC transcriptional regulatory family.</text>
</comment>
<evidence type="ECO:0000313" key="7">
    <source>
        <dbReference type="EMBL" id="KIL38841.1"/>
    </source>
</evidence>
<dbReference type="Gene3D" id="3.40.50.1360">
    <property type="match status" value="1"/>
</dbReference>
<keyword evidence="3" id="KW-0238">DNA-binding</keyword>
<dbReference type="InterPro" id="IPR037171">
    <property type="entry name" value="NagB/RpiA_transferase-like"/>
</dbReference>
<evidence type="ECO:0000256" key="2">
    <source>
        <dbReference type="ARBA" id="ARBA00023015"/>
    </source>
</evidence>
<dbReference type="InterPro" id="IPR036390">
    <property type="entry name" value="WH_DNA-bd_sf"/>
</dbReference>